<organism evidence="1 2">
    <name type="scientific">Halomonas phage phiHAP-1 (isolate -/Gulf of Mexico/-/2001)</name>
    <name type="common">Bacteriophage phiHAP-1</name>
    <dbReference type="NCBI Taxonomy" id="1283337"/>
    <lineage>
        <taxon>Viruses</taxon>
        <taxon>Duplodnaviria</taxon>
        <taxon>Heunggongvirae</taxon>
        <taxon>Uroviricota</taxon>
        <taxon>Caudoviricetes</taxon>
        <taxon>Hapunavirus</taxon>
        <taxon>Hapunavirus HAP1</taxon>
    </lineage>
</organism>
<accession>B0ZSI6</accession>
<evidence type="ECO:0000313" key="1">
    <source>
        <dbReference type="EMBL" id="ABY90406.1"/>
    </source>
</evidence>
<dbReference type="Proteomes" id="UP000001179">
    <property type="component" value="Segment"/>
</dbReference>
<sequence length="210" mass="23972">MVVMSSKPSSKPRTECEVIIKATLDWFTNSRESIESFSTIHLIPALEREGMVEVDRDEVERSTDAYMRWRRSVSMKVGRIIRGDQPFPLAWKWPWVNLLPKEYQVEVRRELMAMAGSLYVPVPRFSAVDDLARAASQLHRISQEFGEFLQYSQPAHNGGYDRNDCPAQVDRMMKEAVDLVEVLLSEVAAVSRGTGRPLPRIRMLAFEIGG</sequence>
<name>B0ZSI6_BPHA1</name>
<protein>
    <submittedName>
        <fullName evidence="1">Prophage antirepressor</fullName>
    </submittedName>
</protein>
<dbReference type="EMBL" id="EU399241">
    <property type="protein sequence ID" value="ABY90406.1"/>
    <property type="molecule type" value="Genomic_DNA"/>
</dbReference>
<organismHost>
    <name type="scientific">Vreelandella aquamarina</name>
    <dbReference type="NCBI Taxonomy" id="77097"/>
</organismHost>
<dbReference type="RefSeq" id="YP_001686774.1">
    <property type="nucleotide sequence ID" value="NC_010342.1"/>
</dbReference>
<dbReference type="GeneID" id="5912351"/>
<reference evidence="1 2" key="1">
    <citation type="journal article" date="2008" name="J. Virol.">
        <title>The temperate marine phage PhiHAP-1 of Halomonas aquamarina possesses a linear plasmid-like prophage genome.</title>
        <authorList>
            <person name="Mobberley J.M."/>
            <person name="Authement R.N."/>
            <person name="Segall A.M."/>
            <person name="Paul J.H."/>
        </authorList>
    </citation>
    <scope>NUCLEOTIDE SEQUENCE</scope>
</reference>
<proteinExistence type="predicted"/>
<evidence type="ECO:0000313" key="2">
    <source>
        <dbReference type="Proteomes" id="UP000001179"/>
    </source>
</evidence>
<gene>
    <name evidence="1" type="ORF">HAPgp38</name>
</gene>
<dbReference type="KEGG" id="vg:5912351"/>
<keyword evidence="2" id="KW-1185">Reference proteome</keyword>